<feature type="compositionally biased region" description="Basic and acidic residues" evidence="1">
    <location>
        <begin position="328"/>
        <end position="341"/>
    </location>
</feature>
<gene>
    <name evidence="2" type="ORF">WJX81_005082</name>
</gene>
<dbReference type="EMBL" id="JALJOU010000042">
    <property type="protein sequence ID" value="KAK9832081.1"/>
    <property type="molecule type" value="Genomic_DNA"/>
</dbReference>
<organism evidence="2 3">
    <name type="scientific">Elliptochloris bilobata</name>
    <dbReference type="NCBI Taxonomy" id="381761"/>
    <lineage>
        <taxon>Eukaryota</taxon>
        <taxon>Viridiplantae</taxon>
        <taxon>Chlorophyta</taxon>
        <taxon>core chlorophytes</taxon>
        <taxon>Trebouxiophyceae</taxon>
        <taxon>Trebouxiophyceae incertae sedis</taxon>
        <taxon>Elliptochloris clade</taxon>
        <taxon>Elliptochloris</taxon>
    </lineage>
</organism>
<protein>
    <recommendedName>
        <fullName evidence="4">RING-type E3 ubiquitin transferase</fullName>
    </recommendedName>
</protein>
<accession>A0AAW1RE81</accession>
<feature type="compositionally biased region" description="Basic and acidic residues" evidence="1">
    <location>
        <begin position="280"/>
        <end position="289"/>
    </location>
</feature>
<feature type="compositionally biased region" description="Pro residues" evidence="1">
    <location>
        <begin position="991"/>
        <end position="1003"/>
    </location>
</feature>
<feature type="compositionally biased region" description="Basic and acidic residues" evidence="1">
    <location>
        <begin position="60"/>
        <end position="80"/>
    </location>
</feature>
<keyword evidence="3" id="KW-1185">Reference proteome</keyword>
<feature type="region of interest" description="Disordered" evidence="1">
    <location>
        <begin position="916"/>
        <end position="943"/>
    </location>
</feature>
<comment type="caution">
    <text evidence="2">The sequence shown here is derived from an EMBL/GenBank/DDBJ whole genome shotgun (WGS) entry which is preliminary data.</text>
</comment>
<evidence type="ECO:0000313" key="2">
    <source>
        <dbReference type="EMBL" id="KAK9832081.1"/>
    </source>
</evidence>
<dbReference type="AlphaFoldDB" id="A0AAW1RE81"/>
<feature type="compositionally biased region" description="Low complexity" evidence="1">
    <location>
        <begin position="19"/>
        <end position="30"/>
    </location>
</feature>
<dbReference type="Proteomes" id="UP001445335">
    <property type="component" value="Unassembled WGS sequence"/>
</dbReference>
<feature type="region of interest" description="Disordered" evidence="1">
    <location>
        <begin position="1"/>
        <end position="80"/>
    </location>
</feature>
<evidence type="ECO:0008006" key="4">
    <source>
        <dbReference type="Google" id="ProtNLM"/>
    </source>
</evidence>
<sequence>MFEEALCSRADMEEHSFTAASNQNSEASSAGLQRPRPPRYPAVSTGTQRSLEEVLAEQQRQAKQERRRYEEDRRKREVEARAAAAAAAKGRARQQAELEAHAKLLQKQREEERRRLREMAGLAGKEDNDADEQVGRCQLRSPAQGACPAAGDSYAIRGKELRIEVTCSEGCGVCFHYPACWHAFERLHKADHPKFSFKSKVELACLTPSCKGVLTRAVVLGGKDGAQRELYSHPLPKKPKPEPQPKATAALAVPARKGNKKRDAGEAEASPGKGMSPERAALRGRDGQRRQGGMHANGAEARVDRKPAPVPLPGSPAQPGGPSSGTDWMEHELKAQAEPESPKNSYVVEDVKPKGIKKDKVKRGKKVLEIDVKFKDGPGEEAEPGDIITRGAQARSPERSPPIETERAPANARAAGLWQPVQEASPPRAWSVFKQMESAGDLAALSQDSSSAFGGGGGAFGGGGGAVGGGGGGGNGSQGDTIQEALSALKLDGDKGPSAVLLLENIPLAAMDKPEMVVRTLMRQAGLFKAYAFFSGPAAAAAAEFDRPDVAKQAFKLLHGYLLERDPLRAAYLVCFPTDEVLAQVAAGLPPQRSVGATNGAGRPAPAAPMNVPRCALKATAKEFLPSSFSSTGSSPIKCHSPAATHIAAPAAKPAIAAPAPAALALQAHAPPYKPLAMDGSASPHAHAPPYKPSALDGPVGGVEVLPYKPPAMGGVAAQTEAPLPAELAAIQDMQVLGCDDDNLVAYRTSTNGFGIWPTDLAQPPRWMPGTTAMVLHHVERSELHGIWRAEVEIDVGGSAMAIKFTPILATAVLPLSVYAGLLTSSSPSPGSMPTLLVPQRLQGAPCHTLLQLFAAAAAAGVDGAGSVQAPPRARSPLGAKLHSANVSAQTKAEQPAALPTKLLSKLAPKFQLSLSPARTEAPSASPPPAAAAAPDDSPQDLASLMSNLFPAEAAAAAADTPSPTGPSAAPSAAAGTPARAPYCPTLATRPPAPLRPFRPPMAPAACAEPDCIPRN</sequence>
<name>A0AAW1RE81_9CHLO</name>
<feature type="region of interest" description="Disordered" evidence="1">
    <location>
        <begin position="376"/>
        <end position="407"/>
    </location>
</feature>
<evidence type="ECO:0000256" key="1">
    <source>
        <dbReference type="SAM" id="MobiDB-lite"/>
    </source>
</evidence>
<feature type="region of interest" description="Disordered" evidence="1">
    <location>
        <begin position="955"/>
        <end position="1016"/>
    </location>
</feature>
<feature type="region of interest" description="Disordered" evidence="1">
    <location>
        <begin position="865"/>
        <end position="897"/>
    </location>
</feature>
<proteinExistence type="predicted"/>
<feature type="region of interest" description="Disordered" evidence="1">
    <location>
        <begin position="229"/>
        <end position="350"/>
    </location>
</feature>
<evidence type="ECO:0000313" key="3">
    <source>
        <dbReference type="Proteomes" id="UP001445335"/>
    </source>
</evidence>
<feature type="compositionally biased region" description="Low complexity" evidence="1">
    <location>
        <begin position="955"/>
        <end position="990"/>
    </location>
</feature>
<feature type="compositionally biased region" description="Low complexity" evidence="1">
    <location>
        <begin position="931"/>
        <end position="943"/>
    </location>
</feature>
<reference evidence="2 3" key="1">
    <citation type="journal article" date="2024" name="Nat. Commun.">
        <title>Phylogenomics reveals the evolutionary origins of lichenization in chlorophyte algae.</title>
        <authorList>
            <person name="Puginier C."/>
            <person name="Libourel C."/>
            <person name="Otte J."/>
            <person name="Skaloud P."/>
            <person name="Haon M."/>
            <person name="Grisel S."/>
            <person name="Petersen M."/>
            <person name="Berrin J.G."/>
            <person name="Delaux P.M."/>
            <person name="Dal Grande F."/>
            <person name="Keller J."/>
        </authorList>
    </citation>
    <scope>NUCLEOTIDE SEQUENCE [LARGE SCALE GENOMIC DNA]</scope>
    <source>
        <strain evidence="2 3">SAG 245.80</strain>
    </source>
</reference>